<dbReference type="RefSeq" id="WP_139373513.1">
    <property type="nucleotide sequence ID" value="NZ_FUYE01000044.1"/>
</dbReference>
<sequence>RANSKDEDPTGLLNEGFRYRDIETGMWLSRDPAGFVDGPNLYAYVKQNPWTSFDPEGLYSWAEFKADYSNFIGNAVYGYGQTQLPDDVHKNIPVTADFASRAGRFIGHTTGLVQGVVEMQAGVAAVATGLGGEVFTGGGATPVAIPLIVGGSIVTAHGATVSYNALHVAMTTEQSGELPENKKAAQDLEASQRKNAESNAKAESKESGIYEFPDQKANKPYVGQSEDLASRLNTHKSTGRLKPGTETTTKVAGDKTAREIAEHKRIQEITGGVPASKSDAVANKVDPIGPKRQHLLGEE</sequence>
<name>A0A1T4Z660_9BACT</name>
<dbReference type="NCBIfam" id="TIGR03696">
    <property type="entry name" value="Rhs_assc_core"/>
    <property type="match status" value="1"/>
</dbReference>
<dbReference type="EMBL" id="FUYE01000044">
    <property type="protein sequence ID" value="SKB09547.1"/>
    <property type="molecule type" value="Genomic_DNA"/>
</dbReference>
<keyword evidence="3" id="KW-1185">Reference proteome</keyword>
<feature type="region of interest" description="Disordered" evidence="1">
    <location>
        <begin position="173"/>
        <end position="219"/>
    </location>
</feature>
<evidence type="ECO:0000313" key="3">
    <source>
        <dbReference type="Proteomes" id="UP000190774"/>
    </source>
</evidence>
<feature type="compositionally biased region" description="Basic and acidic residues" evidence="1">
    <location>
        <begin position="179"/>
        <end position="217"/>
    </location>
</feature>
<reference evidence="3" key="1">
    <citation type="submission" date="2017-02" db="EMBL/GenBank/DDBJ databases">
        <authorList>
            <person name="Varghese N."/>
            <person name="Submissions S."/>
        </authorList>
    </citation>
    <scope>NUCLEOTIDE SEQUENCE [LARGE SCALE GENOMIC DNA]</scope>
    <source>
        <strain evidence="3">ATCC 700200</strain>
    </source>
</reference>
<evidence type="ECO:0000256" key="1">
    <source>
        <dbReference type="SAM" id="MobiDB-lite"/>
    </source>
</evidence>
<dbReference type="OrthoDB" id="291501at2"/>
<dbReference type="STRING" id="48467.SAMN02745166_05157"/>
<dbReference type="Gene3D" id="2.180.10.10">
    <property type="entry name" value="RHS repeat-associated core"/>
    <property type="match status" value="1"/>
</dbReference>
<proteinExistence type="predicted"/>
<protein>
    <submittedName>
        <fullName evidence="2">RHS repeat-associated core domain-containing protein</fullName>
    </submittedName>
</protein>
<dbReference type="Proteomes" id="UP000190774">
    <property type="component" value="Unassembled WGS sequence"/>
</dbReference>
<feature type="non-terminal residue" evidence="2">
    <location>
        <position position="1"/>
    </location>
</feature>
<feature type="compositionally biased region" description="Basic and acidic residues" evidence="1">
    <location>
        <begin position="252"/>
        <end position="267"/>
    </location>
</feature>
<accession>A0A1T4Z660</accession>
<gene>
    <name evidence="2" type="ORF">SAMN02745166_05157</name>
</gene>
<organism evidence="2 3">
    <name type="scientific">Prosthecobacter debontii</name>
    <dbReference type="NCBI Taxonomy" id="48467"/>
    <lineage>
        <taxon>Bacteria</taxon>
        <taxon>Pseudomonadati</taxon>
        <taxon>Verrucomicrobiota</taxon>
        <taxon>Verrucomicrobiia</taxon>
        <taxon>Verrucomicrobiales</taxon>
        <taxon>Verrucomicrobiaceae</taxon>
        <taxon>Prosthecobacter</taxon>
    </lineage>
</organism>
<dbReference type="InterPro" id="IPR022385">
    <property type="entry name" value="Rhs_assc_core"/>
</dbReference>
<feature type="region of interest" description="Disordered" evidence="1">
    <location>
        <begin position="234"/>
        <end position="299"/>
    </location>
</feature>
<evidence type="ECO:0000313" key="2">
    <source>
        <dbReference type="EMBL" id="SKB09547.1"/>
    </source>
</evidence>
<dbReference type="AlphaFoldDB" id="A0A1T4Z660"/>